<dbReference type="Gene3D" id="3.90.1580.10">
    <property type="entry name" value="paralog of FGE (formylglycine-generating enzyme)"/>
    <property type="match status" value="1"/>
</dbReference>
<dbReference type="InterPro" id="IPR005532">
    <property type="entry name" value="SUMF_dom"/>
</dbReference>
<organism evidence="2 3">
    <name type="scientific">Dyadobacter arcticus</name>
    <dbReference type="NCBI Taxonomy" id="1078754"/>
    <lineage>
        <taxon>Bacteria</taxon>
        <taxon>Pseudomonadati</taxon>
        <taxon>Bacteroidota</taxon>
        <taxon>Cytophagia</taxon>
        <taxon>Cytophagales</taxon>
        <taxon>Spirosomataceae</taxon>
        <taxon>Dyadobacter</taxon>
    </lineage>
</organism>
<proteinExistence type="predicted"/>
<dbReference type="SUPFAM" id="SSF56436">
    <property type="entry name" value="C-type lectin-like"/>
    <property type="match status" value="1"/>
</dbReference>
<protein>
    <submittedName>
        <fullName evidence="2">Formylglycine-generating enzyme required for sulfatase activity</fullName>
    </submittedName>
</protein>
<accession>A0ABX0UNQ4</accession>
<sequence>MLKYKPLFLSLFFSFFLITAGWSQVSKSQGLTTRHYQLIEAPTGPEKWDAWRNELRAWKDSTLRHLNYKDENYRNPDFKWASNAYSTFFLMANEKTLYDRNGNFDIRACLRKYEDEYGGVDVVVLWPTYPQLGFDDRTQFDFYRNLPGGINGLKKLSAELHAMGKKLMIAYNPWDNIARKQGIRDEDELLKMVKEVGADGVYLDTISIVDGFFDDLQKAKKGAIFQSEIPINPEALNLVHQSWLEVGWNEKYKNLEFGEVPHLVRNRWLEQKHMIYRLSRFSHEQSTLIQNAWVNGCGLVIWENVFGTVNPLNPRDKYYYKAILPVLRQYTPFFTEGEWTPLFPIKLNRVFASEWKLGTKTLWTVINRQEQGTVGKLFEQEYVKGMRYFDLISGAEILTTLEEGKVSIYADFKPKAIAGILGIPEDECSPEFYAFLKKQAVEFEKADFSTAFALPAHTLKPVNATEKYKVSLIPKEMSRIPVSADSVNMTFAFRQRECGFYPIGNYVDYSYSQTRNEITTGKVSLRLQPFAMDKKLVTNAQFAIFLKASGYKPEHPENFLKHWKDGKPSKGLENHPVTYVDLHDARAYAKWAKKRLPTEAEWQWAAQNGQEATAYPWGNALDSTLVNTGQWSATTPVTQFEKGKTKTGLYDMSGNVWQMTESERTDGYNDYCILRGGAWYINRASEWYADQGAQKTNFGAKYLLTWPGLDRCATVGFRCVADME</sequence>
<dbReference type="EMBL" id="JAASQJ010000003">
    <property type="protein sequence ID" value="NIJ54618.1"/>
    <property type="molecule type" value="Genomic_DNA"/>
</dbReference>
<reference evidence="2 3" key="1">
    <citation type="submission" date="2020-03" db="EMBL/GenBank/DDBJ databases">
        <title>Genomic Encyclopedia of Type Strains, Phase IV (KMG-IV): sequencing the most valuable type-strain genomes for metagenomic binning, comparative biology and taxonomic classification.</title>
        <authorList>
            <person name="Goeker M."/>
        </authorList>
    </citation>
    <scope>NUCLEOTIDE SEQUENCE [LARGE SCALE GENOMIC DNA]</scope>
    <source>
        <strain evidence="2 3">DSM 102865</strain>
    </source>
</reference>
<dbReference type="Proteomes" id="UP001179181">
    <property type="component" value="Unassembled WGS sequence"/>
</dbReference>
<evidence type="ECO:0000313" key="2">
    <source>
        <dbReference type="EMBL" id="NIJ54618.1"/>
    </source>
</evidence>
<gene>
    <name evidence="2" type="ORF">FHS68_003800</name>
</gene>
<feature type="domain" description="Sulfatase-modifying factor enzyme-like" evidence="1">
    <location>
        <begin position="524"/>
        <end position="684"/>
    </location>
</feature>
<comment type="caution">
    <text evidence="2">The sequence shown here is derived from an EMBL/GenBank/DDBJ whole genome shotgun (WGS) entry which is preliminary data.</text>
</comment>
<dbReference type="InterPro" id="IPR016187">
    <property type="entry name" value="CTDL_fold"/>
</dbReference>
<dbReference type="InterPro" id="IPR051043">
    <property type="entry name" value="Sulfatase_Mod_Factor_Kinase"/>
</dbReference>
<name>A0ABX0UNQ4_9BACT</name>
<dbReference type="RefSeq" id="WP_167273044.1">
    <property type="nucleotide sequence ID" value="NZ_JAASQJ010000003.1"/>
</dbReference>
<dbReference type="InterPro" id="IPR042095">
    <property type="entry name" value="SUMF_sf"/>
</dbReference>
<dbReference type="PANTHER" id="PTHR23150">
    <property type="entry name" value="SULFATASE MODIFYING FACTOR 1, 2"/>
    <property type="match status" value="1"/>
</dbReference>
<evidence type="ECO:0000313" key="3">
    <source>
        <dbReference type="Proteomes" id="UP001179181"/>
    </source>
</evidence>
<dbReference type="PANTHER" id="PTHR23150:SF19">
    <property type="entry name" value="FORMYLGLYCINE-GENERATING ENZYME"/>
    <property type="match status" value="1"/>
</dbReference>
<keyword evidence="3" id="KW-1185">Reference proteome</keyword>
<dbReference type="Pfam" id="PF03781">
    <property type="entry name" value="FGE-sulfatase"/>
    <property type="match status" value="1"/>
</dbReference>
<evidence type="ECO:0000259" key="1">
    <source>
        <dbReference type="Pfam" id="PF03781"/>
    </source>
</evidence>